<sequence length="140" mass="15243">MRPITNITILGARLGVIALVLYWIAIFVGTHLPKMPEFVPTVSDKLKHGVAYFGLGILGCYVSGGTKAASTAGTSRLMIRFAVVMVLGIAYAGIDEWTQGMVPGRTPDWKDFQADVVGLAAALVCYLTLRTLWQSWRQRG</sequence>
<protein>
    <submittedName>
        <fullName evidence="3">VanZ like family protein</fullName>
    </submittedName>
</protein>
<name>A0A5C6ASN6_9BACT</name>
<gene>
    <name evidence="3" type="ORF">Pla52n_33390</name>
</gene>
<keyword evidence="1" id="KW-0472">Membrane</keyword>
<dbReference type="Proteomes" id="UP000320176">
    <property type="component" value="Unassembled WGS sequence"/>
</dbReference>
<accession>A0A5C6ASN6</accession>
<dbReference type="EMBL" id="SJPN01000004">
    <property type="protein sequence ID" value="TWU02289.1"/>
    <property type="molecule type" value="Genomic_DNA"/>
</dbReference>
<feature type="transmembrane region" description="Helical" evidence="1">
    <location>
        <begin position="114"/>
        <end position="133"/>
    </location>
</feature>
<organism evidence="3 4">
    <name type="scientific">Stieleria varia</name>
    <dbReference type="NCBI Taxonomy" id="2528005"/>
    <lineage>
        <taxon>Bacteria</taxon>
        <taxon>Pseudomonadati</taxon>
        <taxon>Planctomycetota</taxon>
        <taxon>Planctomycetia</taxon>
        <taxon>Pirellulales</taxon>
        <taxon>Pirellulaceae</taxon>
        <taxon>Stieleria</taxon>
    </lineage>
</organism>
<feature type="transmembrane region" description="Helical" evidence="1">
    <location>
        <begin position="77"/>
        <end position="94"/>
    </location>
</feature>
<evidence type="ECO:0000313" key="3">
    <source>
        <dbReference type="EMBL" id="TWU02289.1"/>
    </source>
</evidence>
<reference evidence="3 4" key="1">
    <citation type="submission" date="2019-02" db="EMBL/GenBank/DDBJ databases">
        <title>Deep-cultivation of Planctomycetes and their phenomic and genomic characterization uncovers novel biology.</title>
        <authorList>
            <person name="Wiegand S."/>
            <person name="Jogler M."/>
            <person name="Boedeker C."/>
            <person name="Pinto D."/>
            <person name="Vollmers J."/>
            <person name="Rivas-Marin E."/>
            <person name="Kohn T."/>
            <person name="Peeters S.H."/>
            <person name="Heuer A."/>
            <person name="Rast P."/>
            <person name="Oberbeckmann S."/>
            <person name="Bunk B."/>
            <person name="Jeske O."/>
            <person name="Meyerdierks A."/>
            <person name="Storesund J.E."/>
            <person name="Kallscheuer N."/>
            <person name="Luecker S."/>
            <person name="Lage O.M."/>
            <person name="Pohl T."/>
            <person name="Merkel B.J."/>
            <person name="Hornburger P."/>
            <person name="Mueller R.-W."/>
            <person name="Bruemmer F."/>
            <person name="Labrenz M."/>
            <person name="Spormann A.M."/>
            <person name="Op Den Camp H."/>
            <person name="Overmann J."/>
            <person name="Amann R."/>
            <person name="Jetten M.S.M."/>
            <person name="Mascher T."/>
            <person name="Medema M.H."/>
            <person name="Devos D.P."/>
            <person name="Kaster A.-K."/>
            <person name="Ovreas L."/>
            <person name="Rohde M."/>
            <person name="Galperin M.Y."/>
            <person name="Jogler C."/>
        </authorList>
    </citation>
    <scope>NUCLEOTIDE SEQUENCE [LARGE SCALE GENOMIC DNA]</scope>
    <source>
        <strain evidence="3 4">Pla52n</strain>
    </source>
</reference>
<keyword evidence="1" id="KW-1133">Transmembrane helix</keyword>
<dbReference type="InterPro" id="IPR006976">
    <property type="entry name" value="VanZ-like"/>
</dbReference>
<feature type="transmembrane region" description="Helical" evidence="1">
    <location>
        <begin position="49"/>
        <end position="65"/>
    </location>
</feature>
<dbReference type="RefSeq" id="WP_146520648.1">
    <property type="nucleotide sequence ID" value="NZ_CP151726.1"/>
</dbReference>
<dbReference type="NCBIfam" id="NF037970">
    <property type="entry name" value="vanZ_1"/>
    <property type="match status" value="1"/>
</dbReference>
<evidence type="ECO:0000256" key="1">
    <source>
        <dbReference type="SAM" id="Phobius"/>
    </source>
</evidence>
<proteinExistence type="predicted"/>
<dbReference type="Pfam" id="PF04892">
    <property type="entry name" value="VanZ"/>
    <property type="match status" value="1"/>
</dbReference>
<feature type="domain" description="VanZ-like" evidence="2">
    <location>
        <begin position="51"/>
        <end position="129"/>
    </location>
</feature>
<comment type="caution">
    <text evidence="3">The sequence shown here is derived from an EMBL/GenBank/DDBJ whole genome shotgun (WGS) entry which is preliminary data.</text>
</comment>
<keyword evidence="4" id="KW-1185">Reference proteome</keyword>
<dbReference type="AlphaFoldDB" id="A0A5C6ASN6"/>
<evidence type="ECO:0000313" key="4">
    <source>
        <dbReference type="Proteomes" id="UP000320176"/>
    </source>
</evidence>
<dbReference type="OrthoDB" id="288647at2"/>
<keyword evidence="1" id="KW-0812">Transmembrane</keyword>
<evidence type="ECO:0000259" key="2">
    <source>
        <dbReference type="Pfam" id="PF04892"/>
    </source>
</evidence>
<feature type="transmembrane region" description="Helical" evidence="1">
    <location>
        <begin position="7"/>
        <end position="29"/>
    </location>
</feature>